<comment type="similarity">
    <text evidence="1">Belongs to the phycobiliprotein family.</text>
</comment>
<reference evidence="4" key="2">
    <citation type="submission" date="2024-07" db="EMBL/GenBank/DDBJ databases">
        <title>Streptomyces haneummycinica sp. nov., a new antibiotic-producing actinobacterium isolated from marine sediment.</title>
        <authorList>
            <person name="Uemura M."/>
            <person name="Hamada M."/>
            <person name="Hirano S."/>
            <person name="Kobayashi K."/>
            <person name="Ohshiro T."/>
            <person name="Kobayashi T."/>
            <person name="Terahara T."/>
        </authorList>
    </citation>
    <scope>NUCLEOTIDE SEQUENCE</scope>
    <source>
        <strain evidence="4">KM77-8</strain>
    </source>
</reference>
<dbReference type="InterPro" id="IPR038719">
    <property type="entry name" value="Phycobilisome_asu/bsu_sf"/>
</dbReference>
<evidence type="ECO:0000256" key="1">
    <source>
        <dbReference type="ARBA" id="ARBA00008182"/>
    </source>
</evidence>
<dbReference type="AlphaFoldDB" id="A0AAT9HJT3"/>
<keyword evidence="2" id="KW-0157">Chromophore</keyword>
<evidence type="ECO:0000313" key="4">
    <source>
        <dbReference type="EMBL" id="BFO17771.1"/>
    </source>
</evidence>
<dbReference type="EMBL" id="AP035768">
    <property type="protein sequence ID" value="BFO17771.1"/>
    <property type="molecule type" value="Genomic_DNA"/>
</dbReference>
<sequence>MVVQSRSLLVKQVLTDLESRFPAVRGYDATKRERTAEDLVHILGFLATALYLDDAEVFTGFLEWTADVLDARGVPVGSLVTGLEILAEQLHDFPRALGFVREGAAGLRGRSGTVVHGTAV</sequence>
<evidence type="ECO:0000256" key="3">
    <source>
        <dbReference type="ARBA" id="ARBA00023307"/>
    </source>
</evidence>
<dbReference type="Gene3D" id="1.10.490.20">
    <property type="entry name" value="Phycocyanins"/>
    <property type="match status" value="1"/>
</dbReference>
<name>A0AAT9HJT3_9ACTN</name>
<proteinExistence type="inferred from homology"/>
<reference evidence="4" key="1">
    <citation type="submission" date="2024-06" db="EMBL/GenBank/DDBJ databases">
        <authorList>
            <consortium name="consrtm"/>
            <person name="Uemura M."/>
            <person name="Terahara T."/>
        </authorList>
    </citation>
    <scope>NUCLEOTIDE SEQUENCE</scope>
    <source>
        <strain evidence="4">KM77-8</strain>
    </source>
</reference>
<evidence type="ECO:0000256" key="2">
    <source>
        <dbReference type="ARBA" id="ARBA00022991"/>
    </source>
</evidence>
<evidence type="ECO:0008006" key="5">
    <source>
        <dbReference type="Google" id="ProtNLM"/>
    </source>
</evidence>
<protein>
    <recommendedName>
        <fullName evidence="5">Cobalamin-binding protein</fullName>
    </recommendedName>
</protein>
<dbReference type="InterPro" id="IPR009050">
    <property type="entry name" value="Globin-like_sf"/>
</dbReference>
<gene>
    <name evidence="4" type="ORF">SHKM778_41590</name>
</gene>
<organism evidence="4">
    <name type="scientific">Streptomyces haneummycinicus</name>
    <dbReference type="NCBI Taxonomy" id="3074435"/>
    <lineage>
        <taxon>Bacteria</taxon>
        <taxon>Bacillati</taxon>
        <taxon>Actinomycetota</taxon>
        <taxon>Actinomycetes</taxon>
        <taxon>Kitasatosporales</taxon>
        <taxon>Streptomycetaceae</taxon>
        <taxon>Streptomyces</taxon>
    </lineage>
</organism>
<dbReference type="SUPFAM" id="SSF46458">
    <property type="entry name" value="Globin-like"/>
    <property type="match status" value="1"/>
</dbReference>
<keyword evidence="3" id="KW-0089">Bile pigment</keyword>
<accession>A0AAT9HJT3</accession>